<gene>
    <name evidence="2" type="ORF">K3136_08440</name>
</gene>
<proteinExistence type="inferred from homology"/>
<name>A0ABX8ZZ65_9SPHN</name>
<dbReference type="PANTHER" id="PTHR23419:SF8">
    <property type="entry name" value="FI09726P"/>
    <property type="match status" value="1"/>
</dbReference>
<organism evidence="2 3">
    <name type="scientific">Qipengyuania gelatinilytica</name>
    <dbReference type="NCBI Taxonomy" id="2867231"/>
    <lineage>
        <taxon>Bacteria</taxon>
        <taxon>Pseudomonadati</taxon>
        <taxon>Pseudomonadota</taxon>
        <taxon>Alphaproteobacteria</taxon>
        <taxon>Sphingomonadales</taxon>
        <taxon>Erythrobacteraceae</taxon>
        <taxon>Qipengyuania</taxon>
    </lineage>
</organism>
<reference evidence="2 3" key="1">
    <citation type="submission" date="2021-08" db="EMBL/GenBank/DDBJ databases">
        <title>Comparative Genomics Analysis of the Genus Qipengyuania Reveals Extensive Genetic Diversity and Metabolic Versatility, Including the Description of Fifteen Novel Species.</title>
        <authorList>
            <person name="Liu Y."/>
        </authorList>
    </citation>
    <scope>NUCLEOTIDE SEQUENCE [LARGE SCALE GENOMIC DNA]</scope>
    <source>
        <strain evidence="2 3">1NDH1</strain>
    </source>
</reference>
<sequence>MSALIYCPFPDRETALAVGGQLVDEKLVACINVGGSISAIFAWNAEKGEGEEVAALLKTDAGLLDAAIERLDCLHPYDTPAILGWPCHASAGTQEWLAGLSDGGKSDRS</sequence>
<accession>A0ABX8ZZ65</accession>
<dbReference type="SUPFAM" id="SSF54913">
    <property type="entry name" value="GlnB-like"/>
    <property type="match status" value="1"/>
</dbReference>
<evidence type="ECO:0000256" key="1">
    <source>
        <dbReference type="ARBA" id="ARBA00010169"/>
    </source>
</evidence>
<comment type="similarity">
    <text evidence="1">Belongs to the CutA family.</text>
</comment>
<dbReference type="InterPro" id="IPR011322">
    <property type="entry name" value="N-reg_PII-like_a/b"/>
</dbReference>
<dbReference type="Proteomes" id="UP000824321">
    <property type="component" value="Chromosome"/>
</dbReference>
<dbReference type="InterPro" id="IPR015867">
    <property type="entry name" value="N-reg_PII/ATP_PRibTrfase_C"/>
</dbReference>
<keyword evidence="3" id="KW-1185">Reference proteome</keyword>
<evidence type="ECO:0000313" key="3">
    <source>
        <dbReference type="Proteomes" id="UP000824321"/>
    </source>
</evidence>
<evidence type="ECO:0000313" key="2">
    <source>
        <dbReference type="EMBL" id="QZD94137.1"/>
    </source>
</evidence>
<dbReference type="Pfam" id="PF03091">
    <property type="entry name" value="CutA1"/>
    <property type="match status" value="1"/>
</dbReference>
<dbReference type="PANTHER" id="PTHR23419">
    <property type="entry name" value="DIVALENT CATION TOLERANCE CUTA-RELATED"/>
    <property type="match status" value="1"/>
</dbReference>
<dbReference type="RefSeq" id="WP_221429887.1">
    <property type="nucleotide sequence ID" value="NZ_CP081294.1"/>
</dbReference>
<dbReference type="EMBL" id="CP081294">
    <property type="protein sequence ID" value="QZD94137.1"/>
    <property type="molecule type" value="Genomic_DNA"/>
</dbReference>
<dbReference type="InterPro" id="IPR004323">
    <property type="entry name" value="Ion_tolerance_CutA"/>
</dbReference>
<dbReference type="Gene3D" id="3.30.70.120">
    <property type="match status" value="1"/>
</dbReference>
<protein>
    <submittedName>
        <fullName evidence="2">Divalent-cation tolerance protein CutA</fullName>
    </submittedName>
</protein>